<sequence length="153" mass="17550">MDKAIAATGMGLLRVPNDTITDQWLYDGAVTRRYVVLHVFTLPLRRGPFVVASCGVDDVNDRCRYLTVIHPTCTERIIPPGPQGHPPGYEHRRSRIHTHRAQGGRACEFSNDEATNFWQLPLAVKRYLWMNFMKDPEEHQNEDPTLWAVDQPL</sequence>
<dbReference type="EMBL" id="CBTN010000187">
    <property type="protein sequence ID" value="CDH61386.1"/>
    <property type="molecule type" value="Genomic_DNA"/>
</dbReference>
<dbReference type="OrthoDB" id="10408265at2759"/>
<comment type="caution">
    <text evidence="1">The sequence shown here is derived from an EMBL/GenBank/DDBJ whole genome shotgun (WGS) entry which is preliminary data.</text>
</comment>
<protein>
    <submittedName>
        <fullName evidence="1">Uncharacterized protein</fullName>
    </submittedName>
</protein>
<organism evidence="1 2">
    <name type="scientific">Lichtheimia corymbifera JMRC:FSU:9682</name>
    <dbReference type="NCBI Taxonomy" id="1263082"/>
    <lineage>
        <taxon>Eukaryota</taxon>
        <taxon>Fungi</taxon>
        <taxon>Fungi incertae sedis</taxon>
        <taxon>Mucoromycota</taxon>
        <taxon>Mucoromycotina</taxon>
        <taxon>Mucoromycetes</taxon>
        <taxon>Mucorales</taxon>
        <taxon>Lichtheimiaceae</taxon>
        <taxon>Lichtheimia</taxon>
    </lineage>
</organism>
<accession>A0A068SIV3</accession>
<keyword evidence="2" id="KW-1185">Reference proteome</keyword>
<dbReference type="AlphaFoldDB" id="A0A068SIV3"/>
<evidence type="ECO:0000313" key="1">
    <source>
        <dbReference type="EMBL" id="CDH61386.1"/>
    </source>
</evidence>
<reference evidence="1" key="1">
    <citation type="submission" date="2013-08" db="EMBL/GenBank/DDBJ databases">
        <title>Gene expansion shapes genome architecture in the human pathogen Lichtheimia corymbifera: an evolutionary genomics analysis in the ancient terrestrial Mucorales (Mucoromycotina).</title>
        <authorList>
            <person name="Schwartze V.U."/>
            <person name="Winter S."/>
            <person name="Shelest E."/>
            <person name="Marcet-Houben M."/>
            <person name="Horn F."/>
            <person name="Wehner S."/>
            <person name="Hoffmann K."/>
            <person name="Riege K."/>
            <person name="Sammeth M."/>
            <person name="Nowrousian M."/>
            <person name="Valiante V."/>
            <person name="Linde J."/>
            <person name="Jacobsen I.D."/>
            <person name="Marz M."/>
            <person name="Brakhage A.A."/>
            <person name="Gabaldon T."/>
            <person name="Bocker S."/>
            <person name="Voigt K."/>
        </authorList>
    </citation>
    <scope>NUCLEOTIDE SEQUENCE [LARGE SCALE GENOMIC DNA]</scope>
    <source>
        <strain evidence="1">FSU 9682</strain>
    </source>
</reference>
<name>A0A068SIV3_9FUNG</name>
<proteinExistence type="predicted"/>
<gene>
    <name evidence="1" type="ORF">LCOR_12162.1</name>
</gene>
<dbReference type="VEuPathDB" id="FungiDB:LCOR_12162.1"/>
<evidence type="ECO:0000313" key="2">
    <source>
        <dbReference type="Proteomes" id="UP000027586"/>
    </source>
</evidence>
<dbReference type="Proteomes" id="UP000027586">
    <property type="component" value="Unassembled WGS sequence"/>
</dbReference>